<dbReference type="EMBL" id="JAKOAV010000001">
    <property type="protein sequence ID" value="MDF9406820.1"/>
    <property type="molecule type" value="Genomic_DNA"/>
</dbReference>
<dbReference type="Gene3D" id="1.10.20.140">
    <property type="match status" value="1"/>
</dbReference>
<dbReference type="InterPro" id="IPR039657">
    <property type="entry name" value="Dimethylallyltransferase"/>
</dbReference>
<dbReference type="Pfam" id="PF01715">
    <property type="entry name" value="IPPT"/>
    <property type="match status" value="1"/>
</dbReference>
<evidence type="ECO:0000313" key="14">
    <source>
        <dbReference type="EMBL" id="MDF9406820.1"/>
    </source>
</evidence>
<evidence type="ECO:0000256" key="10">
    <source>
        <dbReference type="HAMAP-Rule" id="MF_00185"/>
    </source>
</evidence>
<dbReference type="Proteomes" id="UP001154312">
    <property type="component" value="Unassembled WGS sequence"/>
</dbReference>
<keyword evidence="5 10" id="KW-0819">tRNA processing</keyword>
<evidence type="ECO:0000256" key="2">
    <source>
        <dbReference type="ARBA" id="ARBA00003213"/>
    </source>
</evidence>
<organism evidence="14 15">
    <name type="scientific">Pelotomaculum isophthalicicum JI</name>
    <dbReference type="NCBI Taxonomy" id="947010"/>
    <lineage>
        <taxon>Bacteria</taxon>
        <taxon>Bacillati</taxon>
        <taxon>Bacillota</taxon>
        <taxon>Clostridia</taxon>
        <taxon>Eubacteriales</taxon>
        <taxon>Desulfotomaculaceae</taxon>
        <taxon>Pelotomaculum</taxon>
    </lineage>
</organism>
<protein>
    <recommendedName>
        <fullName evidence="10">tRNA dimethylallyltransferase</fullName>
        <ecNumber evidence="10">2.5.1.75</ecNumber>
    </recommendedName>
    <alternativeName>
        <fullName evidence="10">Dimethylallyl diphosphate:tRNA dimethylallyltransferase</fullName>
        <shortName evidence="10">DMAPP:tRNA dimethylallyltransferase</shortName>
        <shortName evidence="10">DMATase</shortName>
    </alternativeName>
    <alternativeName>
        <fullName evidence="10">Isopentenyl-diphosphate:tRNA isopentenyltransferase</fullName>
        <shortName evidence="10">IPP transferase</shortName>
        <shortName evidence="10">IPPT</shortName>
        <shortName evidence="10">IPTase</shortName>
    </alternativeName>
</protein>
<proteinExistence type="inferred from homology"/>
<feature type="binding site" evidence="10">
    <location>
        <begin position="16"/>
        <end position="23"/>
    </location>
    <ligand>
        <name>ATP</name>
        <dbReference type="ChEBI" id="CHEBI:30616"/>
    </ligand>
</feature>
<evidence type="ECO:0000256" key="6">
    <source>
        <dbReference type="ARBA" id="ARBA00022741"/>
    </source>
</evidence>
<comment type="catalytic activity">
    <reaction evidence="9 10 11">
        <text>adenosine(37) in tRNA + dimethylallyl diphosphate = N(6)-dimethylallyladenosine(37) in tRNA + diphosphate</text>
        <dbReference type="Rhea" id="RHEA:26482"/>
        <dbReference type="Rhea" id="RHEA-COMP:10162"/>
        <dbReference type="Rhea" id="RHEA-COMP:10375"/>
        <dbReference type="ChEBI" id="CHEBI:33019"/>
        <dbReference type="ChEBI" id="CHEBI:57623"/>
        <dbReference type="ChEBI" id="CHEBI:74411"/>
        <dbReference type="ChEBI" id="CHEBI:74415"/>
        <dbReference type="EC" id="2.5.1.75"/>
    </reaction>
</comment>
<keyword evidence="8 10" id="KW-0460">Magnesium</keyword>
<name>A0A9X4JT39_9FIRM</name>
<evidence type="ECO:0000256" key="3">
    <source>
        <dbReference type="ARBA" id="ARBA00005842"/>
    </source>
</evidence>
<comment type="cofactor">
    <cofactor evidence="1 10">
        <name>Mg(2+)</name>
        <dbReference type="ChEBI" id="CHEBI:18420"/>
    </cofactor>
</comment>
<evidence type="ECO:0000256" key="1">
    <source>
        <dbReference type="ARBA" id="ARBA00001946"/>
    </source>
</evidence>
<keyword evidence="4 10" id="KW-0808">Transferase</keyword>
<evidence type="ECO:0000256" key="13">
    <source>
        <dbReference type="RuleBase" id="RU003785"/>
    </source>
</evidence>
<dbReference type="SUPFAM" id="SSF52540">
    <property type="entry name" value="P-loop containing nucleoside triphosphate hydrolases"/>
    <property type="match status" value="1"/>
</dbReference>
<dbReference type="Gene3D" id="3.40.50.300">
    <property type="entry name" value="P-loop containing nucleotide triphosphate hydrolases"/>
    <property type="match status" value="1"/>
</dbReference>
<dbReference type="GO" id="GO:0006400">
    <property type="term" value="P:tRNA modification"/>
    <property type="evidence" value="ECO:0007669"/>
    <property type="project" value="TreeGrafter"/>
</dbReference>
<comment type="caution">
    <text evidence="10">Lacks conserved residue(s) required for the propagation of feature annotation.</text>
</comment>
<dbReference type="GO" id="GO:0052381">
    <property type="term" value="F:tRNA dimethylallyltransferase activity"/>
    <property type="evidence" value="ECO:0007669"/>
    <property type="project" value="UniProtKB-UniRule"/>
</dbReference>
<evidence type="ECO:0000256" key="7">
    <source>
        <dbReference type="ARBA" id="ARBA00022840"/>
    </source>
</evidence>
<dbReference type="GO" id="GO:0005524">
    <property type="term" value="F:ATP binding"/>
    <property type="evidence" value="ECO:0007669"/>
    <property type="project" value="UniProtKB-UniRule"/>
</dbReference>
<evidence type="ECO:0000256" key="5">
    <source>
        <dbReference type="ARBA" id="ARBA00022694"/>
    </source>
</evidence>
<comment type="function">
    <text evidence="2 10 12">Catalyzes the transfer of a dimethylallyl group onto the adenine at position 37 in tRNAs that read codons beginning with uridine, leading to the formation of N6-(dimethylallyl)adenosine (i(6)A).</text>
</comment>
<evidence type="ECO:0000256" key="9">
    <source>
        <dbReference type="ARBA" id="ARBA00049563"/>
    </source>
</evidence>
<dbReference type="NCBIfam" id="TIGR00174">
    <property type="entry name" value="miaA"/>
    <property type="match status" value="1"/>
</dbReference>
<dbReference type="RefSeq" id="WP_277441964.1">
    <property type="nucleotide sequence ID" value="NZ_JAKOAV010000001.1"/>
</dbReference>
<comment type="caution">
    <text evidence="14">The sequence shown here is derived from an EMBL/GenBank/DDBJ whole genome shotgun (WGS) entry which is preliminary data.</text>
</comment>
<dbReference type="EC" id="2.5.1.75" evidence="10"/>
<feature type="site" description="Interaction with substrate tRNA" evidence="10">
    <location>
        <position position="130"/>
    </location>
</feature>
<evidence type="ECO:0000256" key="8">
    <source>
        <dbReference type="ARBA" id="ARBA00022842"/>
    </source>
</evidence>
<dbReference type="FunFam" id="1.10.20.140:FF:000001">
    <property type="entry name" value="tRNA dimethylallyltransferase"/>
    <property type="match status" value="1"/>
</dbReference>
<dbReference type="InterPro" id="IPR027417">
    <property type="entry name" value="P-loop_NTPase"/>
</dbReference>
<dbReference type="PANTHER" id="PTHR11088:SF60">
    <property type="entry name" value="TRNA DIMETHYLALLYLTRANSFERASE"/>
    <property type="match status" value="1"/>
</dbReference>
<dbReference type="AlphaFoldDB" id="A0A9X4JT39"/>
<keyword evidence="7 10" id="KW-0067">ATP-binding</keyword>
<evidence type="ECO:0000256" key="4">
    <source>
        <dbReference type="ARBA" id="ARBA00022679"/>
    </source>
</evidence>
<accession>A0A9X4JT39</accession>
<evidence type="ECO:0000256" key="12">
    <source>
        <dbReference type="RuleBase" id="RU003784"/>
    </source>
</evidence>
<keyword evidence="15" id="KW-1185">Reference proteome</keyword>
<evidence type="ECO:0000256" key="11">
    <source>
        <dbReference type="RuleBase" id="RU003783"/>
    </source>
</evidence>
<comment type="subunit">
    <text evidence="10">Monomer.</text>
</comment>
<gene>
    <name evidence="10 14" type="primary">miaA</name>
    <name evidence="14" type="ORF">L7E55_00350</name>
</gene>
<dbReference type="InterPro" id="IPR018022">
    <property type="entry name" value="IPT"/>
</dbReference>
<feature type="region of interest" description="Interaction with substrate tRNA" evidence="10">
    <location>
        <begin position="41"/>
        <end position="44"/>
    </location>
</feature>
<comment type="similarity">
    <text evidence="3 10 13">Belongs to the IPP transferase family.</text>
</comment>
<dbReference type="HAMAP" id="MF_00185">
    <property type="entry name" value="IPP_trans"/>
    <property type="match status" value="1"/>
</dbReference>
<evidence type="ECO:0000313" key="15">
    <source>
        <dbReference type="Proteomes" id="UP001154312"/>
    </source>
</evidence>
<sequence>MCENKNYLPPLLVIAGPTATGKSEVAVHVAGAIGGEIVSADSMLVYRQMDIGTAKPTKEVMRGVPHHLINIVDPDQDYSVAIYQERAREVIADIQARGRLPVLTGGTGLYIRSVIDHYDFTGACRDESLRAKLLSEAQNNGCESLHLRLAEVDRQSAAKLHPRDVRRVIRALEVYYLTGKPLSSYWKMEKCAEPLYNLVFIGLTMARGELYRRIEQRVEAMIGAGLVDEVRGLLNAGYSPGLTSMQGLGYKEIVAHLAGELSLPEAVELLKRNTRRFAKRQLTWFRRDGRIKWLAVDPPMGLQSAVQEIIRNIEGVF</sequence>
<dbReference type="PANTHER" id="PTHR11088">
    <property type="entry name" value="TRNA DIMETHYLALLYLTRANSFERASE"/>
    <property type="match status" value="1"/>
</dbReference>
<keyword evidence="6 10" id="KW-0547">Nucleotide-binding</keyword>
<feature type="site" description="Interaction with substrate tRNA" evidence="10">
    <location>
        <position position="107"/>
    </location>
</feature>
<reference evidence="14" key="1">
    <citation type="submission" date="2022-02" db="EMBL/GenBank/DDBJ databases">
        <authorList>
            <person name="Leng L."/>
        </authorList>
    </citation>
    <scope>NUCLEOTIDE SEQUENCE</scope>
    <source>
        <strain evidence="14">JI</strain>
    </source>
</reference>
<feature type="binding site" evidence="10">
    <location>
        <begin position="18"/>
        <end position="23"/>
    </location>
    <ligand>
        <name>substrate</name>
    </ligand>
</feature>